<dbReference type="CDD" id="cd03244">
    <property type="entry name" value="ABCC_MRP_domain2"/>
    <property type="match status" value="1"/>
</dbReference>
<dbReference type="KEGG" id="nlo:107226017"/>
<dbReference type="PANTHER" id="PTHR24223">
    <property type="entry name" value="ATP-BINDING CASSETTE SUB-FAMILY C"/>
    <property type="match status" value="1"/>
</dbReference>
<keyword evidence="2" id="KW-0813">Transport</keyword>
<feature type="region of interest" description="Disordered" evidence="9">
    <location>
        <begin position="1348"/>
        <end position="1372"/>
    </location>
</feature>
<keyword evidence="3 10" id="KW-0812">Transmembrane</keyword>
<evidence type="ECO:0000259" key="12">
    <source>
        <dbReference type="PROSITE" id="PS50929"/>
    </source>
</evidence>
<organism evidence="14">
    <name type="scientific">Neodiprion lecontei</name>
    <name type="common">Redheaded pine sawfly</name>
    <dbReference type="NCBI Taxonomy" id="441921"/>
    <lineage>
        <taxon>Eukaryota</taxon>
        <taxon>Metazoa</taxon>
        <taxon>Ecdysozoa</taxon>
        <taxon>Arthropoda</taxon>
        <taxon>Hexapoda</taxon>
        <taxon>Insecta</taxon>
        <taxon>Pterygota</taxon>
        <taxon>Neoptera</taxon>
        <taxon>Endopterygota</taxon>
        <taxon>Hymenoptera</taxon>
        <taxon>Tenthredinoidea</taxon>
        <taxon>Diprionidae</taxon>
        <taxon>Diprioninae</taxon>
        <taxon>Neodiprion</taxon>
    </lineage>
</organism>
<dbReference type="InterPro" id="IPR050173">
    <property type="entry name" value="ABC_transporter_C-like"/>
</dbReference>
<dbReference type="OrthoDB" id="6500128at2759"/>
<dbReference type="PROSITE" id="PS50893">
    <property type="entry name" value="ABC_TRANSPORTER_2"/>
    <property type="match status" value="2"/>
</dbReference>
<feature type="domain" description="ABC transmembrane type-1" evidence="12">
    <location>
        <begin position="758"/>
        <end position="1063"/>
    </location>
</feature>
<proteinExistence type="predicted"/>
<reference evidence="14" key="1">
    <citation type="submission" date="2025-08" db="UniProtKB">
        <authorList>
            <consortium name="RefSeq"/>
        </authorList>
    </citation>
    <scope>IDENTIFICATION</scope>
    <source>
        <tissue evidence="14">Thorax and Abdomen</tissue>
    </source>
</reference>
<dbReference type="GO" id="GO:0016020">
    <property type="term" value="C:membrane"/>
    <property type="evidence" value="ECO:0007669"/>
    <property type="project" value="UniProtKB-SubCell"/>
</dbReference>
<dbReference type="GO" id="GO:0005524">
    <property type="term" value="F:ATP binding"/>
    <property type="evidence" value="ECO:0007669"/>
    <property type="project" value="UniProtKB-KW"/>
</dbReference>
<evidence type="ECO:0000313" key="13">
    <source>
        <dbReference type="Proteomes" id="UP000829291"/>
    </source>
</evidence>
<dbReference type="GO" id="GO:0016887">
    <property type="term" value="F:ATP hydrolysis activity"/>
    <property type="evidence" value="ECO:0007669"/>
    <property type="project" value="InterPro"/>
</dbReference>
<dbReference type="Gene3D" id="3.40.50.300">
    <property type="entry name" value="P-loop containing nucleotide triphosphate hydrolases"/>
    <property type="match status" value="2"/>
</dbReference>
<feature type="transmembrane region" description="Helical" evidence="10">
    <location>
        <begin position="743"/>
        <end position="765"/>
    </location>
</feature>
<dbReference type="FunFam" id="1.20.1560.10:FF:000026">
    <property type="entry name" value="Multidrug resistance-associated protein lethal(2)03659"/>
    <property type="match status" value="1"/>
</dbReference>
<dbReference type="Proteomes" id="UP000829291">
    <property type="component" value="Chromosome 5"/>
</dbReference>
<evidence type="ECO:0000259" key="11">
    <source>
        <dbReference type="PROSITE" id="PS50893"/>
    </source>
</evidence>
<feature type="transmembrane region" description="Helical" evidence="10">
    <location>
        <begin position="146"/>
        <end position="169"/>
    </location>
</feature>
<dbReference type="FunCoup" id="A0A6J0C6Y8">
    <property type="interactions" value="80"/>
</dbReference>
<dbReference type="InterPro" id="IPR027417">
    <property type="entry name" value="P-loop_NTPase"/>
</dbReference>
<dbReference type="InterPro" id="IPR036640">
    <property type="entry name" value="ABC1_TM_sf"/>
</dbReference>
<dbReference type="PROSITE" id="PS00211">
    <property type="entry name" value="ABC_TRANSPORTER_1"/>
    <property type="match status" value="2"/>
</dbReference>
<dbReference type="PROSITE" id="PS50929">
    <property type="entry name" value="ABC_TM1F"/>
    <property type="match status" value="2"/>
</dbReference>
<evidence type="ECO:0000256" key="8">
    <source>
        <dbReference type="ARBA" id="ARBA00023136"/>
    </source>
</evidence>
<evidence type="ECO:0000256" key="10">
    <source>
        <dbReference type="SAM" id="Phobius"/>
    </source>
</evidence>
<dbReference type="GO" id="GO:0140359">
    <property type="term" value="F:ABC-type transporter activity"/>
    <property type="evidence" value="ECO:0007669"/>
    <property type="project" value="InterPro"/>
</dbReference>
<evidence type="ECO:0000256" key="4">
    <source>
        <dbReference type="ARBA" id="ARBA00022737"/>
    </source>
</evidence>
<dbReference type="Pfam" id="PF00005">
    <property type="entry name" value="ABC_tran"/>
    <property type="match status" value="2"/>
</dbReference>
<dbReference type="SMART" id="SM00382">
    <property type="entry name" value="AAA"/>
    <property type="match status" value="2"/>
</dbReference>
<dbReference type="SUPFAM" id="SSF90123">
    <property type="entry name" value="ABC transporter transmembrane region"/>
    <property type="match status" value="2"/>
</dbReference>
<feature type="transmembrane region" description="Helical" evidence="10">
    <location>
        <begin position="220"/>
        <end position="242"/>
    </location>
</feature>
<feature type="domain" description="ABC transmembrane type-1" evidence="12">
    <location>
        <begin position="109"/>
        <end position="389"/>
    </location>
</feature>
<feature type="compositionally biased region" description="Basic and acidic residues" evidence="9">
    <location>
        <begin position="719"/>
        <end position="728"/>
    </location>
</feature>
<sequence>MDRREKTSRKNPKETSNILTRLFFGWMVPIFWKGTKRDLEVTDLYDPLKSDESESLGDRLEKEWKKELMKVELEEKLARKKDPNKAVKCRPSLFWAIARVFWVPYMLQGLLFFIQLMGLRIIQPTLQGWVIRYFDHSEDSITKDQVLIYAACLILVTLGVVFITHHTTLATQQIGMRVRVACCSMIYRKVLRLDLAAVSNTAAGQVANLISNDVARFDMVLMFLHYIWIMPVQVILIGYVMWQSVGPAALVGIGTMMMQTIPIQGYLSNLSAKFRSKIAVKTDDRVQLMSELISGIQVVKMYSWEKPFELLVSKVRALEIKLIAYTSYLRGFYLSIMVFSERVTLYLTLITFVLMGNYLTADVTFVLATLFNVLQLTCAIAFPQAIIQAGETAVSLNRLTDFLLLDEVKSMEKSNHYAFDRAASLQLSEKPIKKVPQLDQGVSIELVNVSANWVYGQLPPTLCQVSMEVKSKSLTVLVGSVGSGKSSLLHLILGELPVGAGSLSLYCGEGSTRTRVANKEIRISYTSQDPWLFSASIRDNILLGQPYDETRYQEVTRVCALLKDFEQLPQGDLSFVGERGASLSGGQRARVNLARAVYRDADLYLLDDPLSAVDARVGRHLFEECINGFLKEKTRLLVTHQLQYLNQADKVVLLNQGNIEGQGSYEDLSKSDFHILESEDSEEHEEVDVIEESKEKSVEFEDKSVTVASNGEQELSPARNEEDATRDVSEEEVAKGSMSSKVYWGYFLAGGNICTLGLMTLAFIIGQVAANGSDYWVTIWTNQNTLLKQKNEEENSTGHFANIDSVWFDEYGLFKRDIAIYIYTGCIVGSILVLTLRSMMFVTVCMNASRNIHNSMFANLLRATMRFFNTNPSGRILNRFSKDVGAMDELLPKAMLEAIQIFTVMLGILVMVAIVNQWMLIPTAIVGTIFYTIRIYYLKTAQDIKRLEGITKSPVFSHVSSTLDGLTTIRSRGALVEEMLRKEFDSYQDTHTGAWYLTIAAATAFGFLLDLFSCIFITCVCYSFILMDDGTIMGGSVGLAISQSLILTGMVQYGVRQSAEVISQMTSVERVLQYTKLPQEGPFTTEKPPPDTWPEKGALVFKDVSMKYAKNKPPVLKNLNVDVKPGWKIGIVGRTGAGKSSLISALFCLTGDGLEGEIVLDGIDTKTVGLHELRPRISIIPQEPILFSATLRYNLDPFEQYSDAQLWDSLREVELGNAVPSLDFRVAGGGANFSVGQRQLICLARAILRNNRLLVLDEATANVDRSTDALIQTTIRKRFANCTVLTIAHRLNTIMDSDRVLVMAGGNIMEFGHPHLLLQNPNGHFSRMLQQTGKAMAEKLSRIAESAFQLSSESREESNDSTVIRSEEMTNL</sequence>
<feature type="transmembrane region" description="Helical" evidence="10">
    <location>
        <begin position="920"/>
        <end position="937"/>
    </location>
</feature>
<feature type="region of interest" description="Disordered" evidence="9">
    <location>
        <begin position="706"/>
        <end position="728"/>
    </location>
</feature>
<dbReference type="SUPFAM" id="SSF52540">
    <property type="entry name" value="P-loop containing nucleoside triphosphate hydrolases"/>
    <property type="match status" value="2"/>
</dbReference>
<dbReference type="InterPro" id="IPR003439">
    <property type="entry name" value="ABC_transporter-like_ATP-bd"/>
</dbReference>
<evidence type="ECO:0000256" key="5">
    <source>
        <dbReference type="ARBA" id="ARBA00022741"/>
    </source>
</evidence>
<gene>
    <name evidence="14" type="primary">LOC107226017</name>
</gene>
<evidence type="ECO:0000256" key="3">
    <source>
        <dbReference type="ARBA" id="ARBA00022692"/>
    </source>
</evidence>
<keyword evidence="4" id="KW-0677">Repeat</keyword>
<dbReference type="InterPro" id="IPR017871">
    <property type="entry name" value="ABC_transporter-like_CS"/>
</dbReference>
<keyword evidence="7 10" id="KW-1133">Transmembrane helix</keyword>
<name>A0A6J0C6Y8_NEOLC</name>
<feature type="transmembrane region" description="Helical" evidence="10">
    <location>
        <begin position="818"/>
        <end position="836"/>
    </location>
</feature>
<evidence type="ECO:0000313" key="14">
    <source>
        <dbReference type="RefSeq" id="XP_015522175.1"/>
    </source>
</evidence>
<feature type="transmembrane region" description="Helical" evidence="10">
    <location>
        <begin position="894"/>
        <end position="914"/>
    </location>
</feature>
<evidence type="ECO:0000256" key="6">
    <source>
        <dbReference type="ARBA" id="ARBA00022840"/>
    </source>
</evidence>
<keyword evidence="13" id="KW-1185">Reference proteome</keyword>
<comment type="subcellular location">
    <subcellularLocation>
        <location evidence="1">Membrane</location>
        <topology evidence="1">Multi-pass membrane protein</topology>
    </subcellularLocation>
</comment>
<dbReference type="Gene3D" id="1.20.1560.10">
    <property type="entry name" value="ABC transporter type 1, transmembrane domain"/>
    <property type="match status" value="2"/>
</dbReference>
<dbReference type="InterPro" id="IPR003593">
    <property type="entry name" value="AAA+_ATPase"/>
</dbReference>
<feature type="transmembrane region" description="Helical" evidence="10">
    <location>
        <begin position="994"/>
        <end position="1025"/>
    </location>
</feature>
<evidence type="ECO:0000256" key="9">
    <source>
        <dbReference type="SAM" id="MobiDB-lite"/>
    </source>
</evidence>
<feature type="transmembrane region" description="Helical" evidence="10">
    <location>
        <begin position="345"/>
        <end position="374"/>
    </location>
</feature>
<dbReference type="RefSeq" id="XP_015522175.1">
    <property type="nucleotide sequence ID" value="XM_015666689.2"/>
</dbReference>
<feature type="transmembrane region" description="Helical" evidence="10">
    <location>
        <begin position="93"/>
        <end position="114"/>
    </location>
</feature>
<dbReference type="Pfam" id="PF00664">
    <property type="entry name" value="ABC_membrane"/>
    <property type="match status" value="2"/>
</dbReference>
<feature type="transmembrane region" description="Helical" evidence="10">
    <location>
        <begin position="248"/>
        <end position="267"/>
    </location>
</feature>
<evidence type="ECO:0000256" key="1">
    <source>
        <dbReference type="ARBA" id="ARBA00004141"/>
    </source>
</evidence>
<dbReference type="InterPro" id="IPR011527">
    <property type="entry name" value="ABC1_TM_dom"/>
</dbReference>
<dbReference type="GeneID" id="107226017"/>
<keyword evidence="8 10" id="KW-0472">Membrane</keyword>
<keyword evidence="5" id="KW-0547">Nucleotide-binding</keyword>
<dbReference type="CDD" id="cd03250">
    <property type="entry name" value="ABCC_MRP_domain1"/>
    <property type="match status" value="1"/>
</dbReference>
<evidence type="ECO:0000256" key="7">
    <source>
        <dbReference type="ARBA" id="ARBA00022989"/>
    </source>
</evidence>
<dbReference type="FunFam" id="3.40.50.300:FF:000973">
    <property type="entry name" value="Multidrug resistance-associated protein 4"/>
    <property type="match status" value="1"/>
</dbReference>
<feature type="domain" description="ABC transporter" evidence="11">
    <location>
        <begin position="444"/>
        <end position="681"/>
    </location>
</feature>
<protein>
    <submittedName>
        <fullName evidence="14">ATP-binding cassette sub-family C member 4</fullName>
    </submittedName>
</protein>
<dbReference type="InParanoid" id="A0A6J0C6Y8"/>
<dbReference type="FunFam" id="1.20.1560.10:FF:000014">
    <property type="entry name" value="Multidrug resistance-associated protein member 4"/>
    <property type="match status" value="1"/>
</dbReference>
<dbReference type="PANTHER" id="PTHR24223:SF415">
    <property type="entry name" value="FI20190P1"/>
    <property type="match status" value="1"/>
</dbReference>
<dbReference type="FunFam" id="3.40.50.300:FF:000163">
    <property type="entry name" value="Multidrug resistance-associated protein member 4"/>
    <property type="match status" value="1"/>
</dbReference>
<evidence type="ECO:0000256" key="2">
    <source>
        <dbReference type="ARBA" id="ARBA00022448"/>
    </source>
</evidence>
<feature type="domain" description="ABC transporter" evidence="11">
    <location>
        <begin position="1099"/>
        <end position="1330"/>
    </location>
</feature>
<accession>A0A6J0C6Y8</accession>
<keyword evidence="6 14" id="KW-0067">ATP-binding</keyword>